<sequence length="353" mass="40763">MEIYKKILIVITIFIFIYIVYRFLKQKIQIQEIFTKEGLENPSLSNEELEFNSIKSEDPVIIQSISKTNVVLPLREFVMKASYNTAFTGNYMNLDMIKYVLSRGCRFLDFEVFNIDKKPQVAYSTDSTFKSINSKNSLLLDDVLTTVITNAFSNTSPNRSDPVFVHLRIKSTTNDIYKSVAKSLYVIKDSIYSKPMNIGTRIQDIMGKVIVIIDSSVNYEYKNYTSCAKSESNCYDLTKIMNIESGNTQIGIQRYSDILNEKVIHPRIVNDNHTDTQYIKLALPDYDVKQISNPSYIPFVNDHGVQIITYRYYKKDSNLSEYENIFNENKAGMVPMATILNYLDKKKQEDEST</sequence>
<reference evidence="3" key="1">
    <citation type="journal article" date="2020" name="Nature">
        <title>Giant virus diversity and host interactions through global metagenomics.</title>
        <authorList>
            <person name="Schulz F."/>
            <person name="Roux S."/>
            <person name="Paez-Espino D."/>
            <person name="Jungbluth S."/>
            <person name="Walsh D.A."/>
            <person name="Denef V.J."/>
            <person name="McMahon K.D."/>
            <person name="Konstantinidis K.T."/>
            <person name="Eloe-Fadrosh E.A."/>
            <person name="Kyrpides N.C."/>
            <person name="Woyke T."/>
        </authorList>
    </citation>
    <scope>NUCLEOTIDE SEQUENCE</scope>
    <source>
        <strain evidence="3">GVMAG-S-3300012000-53</strain>
    </source>
</reference>
<evidence type="ECO:0000256" key="1">
    <source>
        <dbReference type="SAM" id="Phobius"/>
    </source>
</evidence>
<keyword evidence="1" id="KW-1133">Transmembrane helix</keyword>
<keyword evidence="1" id="KW-0812">Transmembrane</keyword>
<dbReference type="SUPFAM" id="SSF51695">
    <property type="entry name" value="PLC-like phosphodiesterases"/>
    <property type="match status" value="1"/>
</dbReference>
<name>A0A6C0KJQ9_9ZZZZ</name>
<feature type="domain" description="Phosphatidylinositol-specific phospholipase C X" evidence="2">
    <location>
        <begin position="73"/>
        <end position="197"/>
    </location>
</feature>
<proteinExistence type="predicted"/>
<dbReference type="InterPro" id="IPR017946">
    <property type="entry name" value="PLC-like_Pdiesterase_TIM-brl"/>
</dbReference>
<feature type="transmembrane region" description="Helical" evidence="1">
    <location>
        <begin position="7"/>
        <end position="24"/>
    </location>
</feature>
<dbReference type="InterPro" id="IPR000909">
    <property type="entry name" value="PLipase_C_PInositol-sp_X_dom"/>
</dbReference>
<dbReference type="Gene3D" id="3.20.20.190">
    <property type="entry name" value="Phosphatidylinositol (PI) phosphodiesterase"/>
    <property type="match status" value="1"/>
</dbReference>
<evidence type="ECO:0000259" key="2">
    <source>
        <dbReference type="Pfam" id="PF00388"/>
    </source>
</evidence>
<protein>
    <recommendedName>
        <fullName evidence="2">Phosphatidylinositol-specific phospholipase C X domain-containing protein</fullName>
    </recommendedName>
</protein>
<organism evidence="3">
    <name type="scientific">viral metagenome</name>
    <dbReference type="NCBI Taxonomy" id="1070528"/>
    <lineage>
        <taxon>unclassified sequences</taxon>
        <taxon>metagenomes</taxon>
        <taxon>organismal metagenomes</taxon>
    </lineage>
</organism>
<dbReference type="EMBL" id="MN740886">
    <property type="protein sequence ID" value="QHU16558.1"/>
    <property type="molecule type" value="Genomic_DNA"/>
</dbReference>
<dbReference type="GO" id="GO:0006629">
    <property type="term" value="P:lipid metabolic process"/>
    <property type="evidence" value="ECO:0007669"/>
    <property type="project" value="InterPro"/>
</dbReference>
<keyword evidence="1" id="KW-0472">Membrane</keyword>
<accession>A0A6C0KJQ9</accession>
<dbReference type="Pfam" id="PF00388">
    <property type="entry name" value="PI-PLC-X"/>
    <property type="match status" value="1"/>
</dbReference>
<dbReference type="GO" id="GO:0008081">
    <property type="term" value="F:phosphoric diester hydrolase activity"/>
    <property type="evidence" value="ECO:0007669"/>
    <property type="project" value="InterPro"/>
</dbReference>
<dbReference type="AlphaFoldDB" id="A0A6C0KJQ9"/>
<evidence type="ECO:0000313" key="3">
    <source>
        <dbReference type="EMBL" id="QHU16558.1"/>
    </source>
</evidence>